<protein>
    <submittedName>
        <fullName evidence="1">Vacuolar membrane protease</fullName>
    </submittedName>
</protein>
<proteinExistence type="predicted"/>
<accession>A0ACA9Y645</accession>
<name>A0ACA9Y645_9ASCO</name>
<dbReference type="Proteomes" id="UP001152531">
    <property type="component" value="Unassembled WGS sequence"/>
</dbReference>
<reference evidence="1" key="1">
    <citation type="submission" date="2022-06" db="EMBL/GenBank/DDBJ databases">
        <authorList>
            <person name="Legras J.-L."/>
            <person name="Devillers H."/>
            <person name="Grondin C."/>
        </authorList>
    </citation>
    <scope>NUCLEOTIDE SEQUENCE</scope>
    <source>
        <strain evidence="1">CLIB 1444</strain>
    </source>
</reference>
<keyword evidence="1" id="KW-0378">Hydrolase</keyword>
<comment type="caution">
    <text evidence="1">The sequence shown here is derived from an EMBL/GenBank/DDBJ whole genome shotgun (WGS) entry which is preliminary data.</text>
</comment>
<evidence type="ECO:0000313" key="2">
    <source>
        <dbReference type="Proteomes" id="UP001152531"/>
    </source>
</evidence>
<evidence type="ECO:0000313" key="1">
    <source>
        <dbReference type="EMBL" id="CAH6720379.1"/>
    </source>
</evidence>
<keyword evidence="2" id="KW-1185">Reference proteome</keyword>
<organism evidence="1 2">
    <name type="scientific">[Candida] jaroonii</name>
    <dbReference type="NCBI Taxonomy" id="467808"/>
    <lineage>
        <taxon>Eukaryota</taxon>
        <taxon>Fungi</taxon>
        <taxon>Dikarya</taxon>
        <taxon>Ascomycota</taxon>
        <taxon>Saccharomycotina</taxon>
        <taxon>Pichiomycetes</taxon>
        <taxon>Debaryomycetaceae</taxon>
        <taxon>Yamadazyma</taxon>
    </lineage>
</organism>
<sequence length="959" mass="108702">MTEPEEGPSASIISKKPTIKKSTGPNVFVRFIRSIFGYRKTSLSFFVFLTVTAVYLLSTYDNSLELSVSLPEIGSFEDDILQESWYNLQKIGEFKHPYGSKGNKVVYNHLKAEIQSSVKHSKYIEWDNDLNNTNFLFGKDTYGSVSYYESNNLYVRINGSRSDLPAILISAHYDSVPSSFGITDDGAGIASMLGLLKYYTDGGKQPLRTIVFNFNNNEEFGLYGAQTFFSHPWSEGVKYFINLEGTGQGGKAILFRGTDYGILNHYKSVRYPYASSLFQQAFNGRLIHSETDYKVYFANGLRGIDVAFYKPRDIYHTGEDSIRRTSKKALWHMLSTALDFVEPISNNEIDIDSSYIEKDEVKQEYATYVSFLNFFFITSVPKLVIINIALLVIVPVTIMFLLTIIFCYKQNWKLGFVNSIKFPISLVVSILALNFVTEIIVGIDEFLPNSKPMNVVVLLASTFFFINYLLLNGINLIFRNYKIVQHDEKLIVALQISFVYWVLLIITTVGLANNKPGNDHTGKGLLTVLYAIQSIGCIWGLLGWCFRPSKKDLEYELLDSSRTPLLVQQVEEYGAEDTEETQFQPPSDSTSLISMDSYTARKKLNLIAKTFSYDWSIQYLMLVPIPLLIFYNNGYLILQGLNKSIQESVVSQNLIFKLSQIVAITLILPVYPFIFKVNRFLVWVSLILIIQGFFTVFFTFPFDTENPMKLRFIQSANLSESVTDSYVHVLARTGLEVENILGDMPSVKESGESVECKPLDNDMVDCYYKSTKPPVIFKAKDFSDYLSVEVLKNSSDNDYPFGLLNGEIKINVKDNNMCKINFNTGSKKKELPVKTIIKYNDKPINTTIASSSIPEGFSVDKDGNYLYKDLNGMPGIELNKLKANVPYHIGFQWLPNLIDDYNPEASNILKLDITCYWTELGDDNSLVPAYQEVNHYSPKYVTWANQASGMVSVSTSVEL</sequence>
<keyword evidence="1" id="KW-0645">Protease</keyword>
<dbReference type="EMBL" id="CALSDN010000003">
    <property type="protein sequence ID" value="CAH6720379.1"/>
    <property type="molecule type" value="Genomic_DNA"/>
</dbReference>
<gene>
    <name evidence="1" type="ORF">CLIB1444_03S10594</name>
</gene>